<dbReference type="AlphaFoldDB" id="U2S0T5"/>
<evidence type="ECO:0000313" key="1">
    <source>
        <dbReference type="EMBL" id="ERK59378.1"/>
    </source>
</evidence>
<dbReference type="GeneID" id="95360761"/>
<organism evidence="1 2">
    <name type="scientific">Propionibacterium acidifaciens F0233</name>
    <dbReference type="NCBI Taxonomy" id="553198"/>
    <lineage>
        <taxon>Bacteria</taxon>
        <taxon>Bacillati</taxon>
        <taxon>Actinomycetota</taxon>
        <taxon>Actinomycetes</taxon>
        <taxon>Propionibacteriales</taxon>
        <taxon>Propionibacteriaceae</taxon>
        <taxon>Propionibacterium</taxon>
    </lineage>
</organism>
<keyword evidence="2" id="KW-1185">Reference proteome</keyword>
<evidence type="ECO:0000313" key="2">
    <source>
        <dbReference type="Proteomes" id="UP000017052"/>
    </source>
</evidence>
<dbReference type="OrthoDB" id="9768783at2"/>
<sequence>MAAVDAALFLIADESVFLWAGFIMLDLGTVASEVAGSLCNGVIDRVPTPQNVGRVASPLAPPMFGLCVGLGARPTGAENT</sequence>
<dbReference type="EMBL" id="ACVN02000120">
    <property type="protein sequence ID" value="ERK59378.1"/>
    <property type="molecule type" value="Genomic_DNA"/>
</dbReference>
<protein>
    <submittedName>
        <fullName evidence="1">Uncharacterized protein</fullName>
    </submittedName>
</protein>
<proteinExistence type="predicted"/>
<gene>
    <name evidence="1" type="ORF">HMPREF0682_0792</name>
</gene>
<comment type="caution">
    <text evidence="1">The sequence shown here is derived from an EMBL/GenBank/DDBJ whole genome shotgun (WGS) entry which is preliminary data.</text>
</comment>
<reference evidence="1" key="1">
    <citation type="submission" date="2013-08" db="EMBL/GenBank/DDBJ databases">
        <authorList>
            <person name="Durkin A.S."/>
            <person name="Haft D.R."/>
            <person name="McCorrison J."/>
            <person name="Torralba M."/>
            <person name="Gillis M."/>
            <person name="Haft D.H."/>
            <person name="Methe B."/>
            <person name="Sutton G."/>
            <person name="Nelson K.E."/>
        </authorList>
    </citation>
    <scope>NUCLEOTIDE SEQUENCE [LARGE SCALE GENOMIC DNA]</scope>
    <source>
        <strain evidence="1">F0233</strain>
    </source>
</reference>
<name>U2S0T5_9ACTN</name>
<accession>U2S0T5</accession>
<dbReference type="Proteomes" id="UP000017052">
    <property type="component" value="Unassembled WGS sequence"/>
</dbReference>
<dbReference type="RefSeq" id="WP_021797030.1">
    <property type="nucleotide sequence ID" value="NZ_ACVN02000120.1"/>
</dbReference>